<keyword evidence="8" id="KW-0597">Phosphoprotein</keyword>
<dbReference type="SUPFAM" id="SSF55781">
    <property type="entry name" value="GAF domain-like"/>
    <property type="match status" value="1"/>
</dbReference>
<evidence type="ECO:0000256" key="1">
    <source>
        <dbReference type="ARBA" id="ARBA00000085"/>
    </source>
</evidence>
<dbReference type="PANTHER" id="PTHR24421">
    <property type="entry name" value="NITRATE/NITRITE SENSOR PROTEIN NARX-RELATED"/>
    <property type="match status" value="1"/>
</dbReference>
<comment type="catalytic activity">
    <reaction evidence="1">
        <text>ATP + protein L-histidine = ADP + protein N-phospho-L-histidine.</text>
        <dbReference type="EC" id="2.7.13.3"/>
    </reaction>
</comment>
<dbReference type="InterPro" id="IPR029016">
    <property type="entry name" value="GAF-like_dom_sf"/>
</dbReference>
<comment type="function">
    <text evidence="17">Member of the two-component regulatory system NreB/NreC involved in the control of dissimilatory nitrate/nitrite reduction in response to oxygen. NreB functions as a direct oxygen sensor histidine kinase which is autophosphorylated, in the absence of oxygen, probably at the conserved histidine residue, and transfers its phosphate group probably to a conserved aspartate residue of NreC. NreB/NreC activates the expression of the nitrate (narGHJI) and nitrite (nir) reductase operons, as well as the putative nitrate transporter gene narT.</text>
</comment>
<feature type="region of interest" description="Disordered" evidence="19">
    <location>
        <begin position="384"/>
        <end position="403"/>
    </location>
</feature>
<evidence type="ECO:0000256" key="10">
    <source>
        <dbReference type="ARBA" id="ARBA00022723"/>
    </source>
</evidence>
<dbReference type="GO" id="GO:0005524">
    <property type="term" value="F:ATP binding"/>
    <property type="evidence" value="ECO:0007669"/>
    <property type="project" value="UniProtKB-KW"/>
</dbReference>
<dbReference type="Proteomes" id="UP001596524">
    <property type="component" value="Unassembled WGS sequence"/>
</dbReference>
<keyword evidence="20" id="KW-1133">Transmembrane helix</keyword>
<evidence type="ECO:0000256" key="6">
    <source>
        <dbReference type="ARBA" id="ARBA00022485"/>
    </source>
</evidence>
<name>A0ABW2N802_9ACTN</name>
<dbReference type="CDD" id="cd16917">
    <property type="entry name" value="HATPase_UhpB-NarQ-NarX-like"/>
    <property type="match status" value="1"/>
</dbReference>
<dbReference type="InterPro" id="IPR003594">
    <property type="entry name" value="HATPase_dom"/>
</dbReference>
<keyword evidence="7" id="KW-0963">Cytoplasm</keyword>
<feature type="transmembrane region" description="Helical" evidence="20">
    <location>
        <begin position="21"/>
        <end position="39"/>
    </location>
</feature>
<comment type="caution">
    <text evidence="22">The sequence shown here is derived from an EMBL/GenBank/DDBJ whole genome shotgun (WGS) entry which is preliminary data.</text>
</comment>
<dbReference type="EMBL" id="JBHTCH010000021">
    <property type="protein sequence ID" value="MFC7362186.1"/>
    <property type="molecule type" value="Genomic_DNA"/>
</dbReference>
<evidence type="ECO:0000256" key="9">
    <source>
        <dbReference type="ARBA" id="ARBA00022679"/>
    </source>
</evidence>
<keyword evidence="13 22" id="KW-0067">ATP-binding</keyword>
<evidence type="ECO:0000256" key="15">
    <source>
        <dbReference type="ARBA" id="ARBA00023012"/>
    </source>
</evidence>
<comment type="cofactor">
    <cofactor evidence="2">
        <name>[4Fe-4S] cluster</name>
        <dbReference type="ChEBI" id="CHEBI:49883"/>
    </cofactor>
</comment>
<evidence type="ECO:0000256" key="20">
    <source>
        <dbReference type="SAM" id="Phobius"/>
    </source>
</evidence>
<dbReference type="PANTHER" id="PTHR24421:SF10">
    <property type="entry name" value="NITRATE_NITRITE SENSOR PROTEIN NARQ"/>
    <property type="match status" value="1"/>
</dbReference>
<evidence type="ECO:0000256" key="14">
    <source>
        <dbReference type="ARBA" id="ARBA00023004"/>
    </source>
</evidence>
<dbReference type="Pfam" id="PF02518">
    <property type="entry name" value="HATPase_c"/>
    <property type="match status" value="1"/>
</dbReference>
<dbReference type="EC" id="2.7.13.3" evidence="4"/>
<evidence type="ECO:0000256" key="4">
    <source>
        <dbReference type="ARBA" id="ARBA00012438"/>
    </source>
</evidence>
<reference evidence="23" key="1">
    <citation type="journal article" date="2019" name="Int. J. Syst. Evol. Microbiol.">
        <title>The Global Catalogue of Microorganisms (GCM) 10K type strain sequencing project: providing services to taxonomists for standard genome sequencing and annotation.</title>
        <authorList>
            <consortium name="The Broad Institute Genomics Platform"/>
            <consortium name="The Broad Institute Genome Sequencing Center for Infectious Disease"/>
            <person name="Wu L."/>
            <person name="Ma J."/>
        </authorList>
    </citation>
    <scope>NUCLEOTIDE SEQUENCE [LARGE SCALE GENOMIC DNA]</scope>
    <source>
        <strain evidence="23">FCH27</strain>
    </source>
</reference>
<evidence type="ECO:0000256" key="17">
    <source>
        <dbReference type="ARBA" id="ARBA00024827"/>
    </source>
</evidence>
<dbReference type="SMART" id="SM00387">
    <property type="entry name" value="HATPase_c"/>
    <property type="match status" value="1"/>
</dbReference>
<dbReference type="SUPFAM" id="SSF55874">
    <property type="entry name" value="ATPase domain of HSP90 chaperone/DNA topoisomerase II/histidine kinase"/>
    <property type="match status" value="1"/>
</dbReference>
<dbReference type="InterPro" id="IPR004358">
    <property type="entry name" value="Sig_transdc_His_kin-like_C"/>
</dbReference>
<keyword evidence="12" id="KW-0418">Kinase</keyword>
<keyword evidence="10" id="KW-0479">Metal-binding</keyword>
<dbReference type="PRINTS" id="PR00344">
    <property type="entry name" value="BCTRLSENSOR"/>
</dbReference>
<dbReference type="Pfam" id="PF07730">
    <property type="entry name" value="HisKA_3"/>
    <property type="match status" value="1"/>
</dbReference>
<keyword evidence="9" id="KW-0808">Transferase</keyword>
<evidence type="ECO:0000256" key="11">
    <source>
        <dbReference type="ARBA" id="ARBA00022741"/>
    </source>
</evidence>
<keyword evidence="20" id="KW-0472">Membrane</keyword>
<keyword evidence="16" id="KW-0411">Iron-sulfur</keyword>
<evidence type="ECO:0000256" key="8">
    <source>
        <dbReference type="ARBA" id="ARBA00022553"/>
    </source>
</evidence>
<protein>
    <recommendedName>
        <fullName evidence="5">Oxygen sensor histidine kinase NreB</fullName>
        <ecNumber evidence="4">2.7.13.3</ecNumber>
    </recommendedName>
    <alternativeName>
        <fullName evidence="18">Nitrogen regulation protein B</fullName>
    </alternativeName>
</protein>
<keyword evidence="15" id="KW-0902">Two-component regulatory system</keyword>
<evidence type="ECO:0000313" key="22">
    <source>
        <dbReference type="EMBL" id="MFC7362186.1"/>
    </source>
</evidence>
<evidence type="ECO:0000256" key="19">
    <source>
        <dbReference type="SAM" id="MobiDB-lite"/>
    </source>
</evidence>
<feature type="domain" description="Histidine kinase" evidence="21">
    <location>
        <begin position="354"/>
        <end position="434"/>
    </location>
</feature>
<dbReference type="Gene3D" id="3.30.450.40">
    <property type="match status" value="1"/>
</dbReference>
<keyword evidence="23" id="KW-1185">Reference proteome</keyword>
<keyword evidence="14" id="KW-0408">Iron</keyword>
<dbReference type="RefSeq" id="WP_255892084.1">
    <property type="nucleotide sequence ID" value="NZ_JAFMZM010000005.1"/>
</dbReference>
<dbReference type="InterPro" id="IPR011712">
    <property type="entry name" value="Sig_transdc_His_kin_sub3_dim/P"/>
</dbReference>
<dbReference type="Gene3D" id="3.30.565.10">
    <property type="entry name" value="Histidine kinase-like ATPase, C-terminal domain"/>
    <property type="match status" value="1"/>
</dbReference>
<evidence type="ECO:0000256" key="5">
    <source>
        <dbReference type="ARBA" id="ARBA00017322"/>
    </source>
</evidence>
<gene>
    <name evidence="22" type="ORF">ACFQO6_18070</name>
</gene>
<evidence type="ECO:0000259" key="21">
    <source>
        <dbReference type="PROSITE" id="PS50109"/>
    </source>
</evidence>
<evidence type="ECO:0000313" key="23">
    <source>
        <dbReference type="Proteomes" id="UP001596524"/>
    </source>
</evidence>
<keyword evidence="20" id="KW-0812">Transmembrane</keyword>
<evidence type="ECO:0000256" key="12">
    <source>
        <dbReference type="ARBA" id="ARBA00022777"/>
    </source>
</evidence>
<comment type="subcellular location">
    <subcellularLocation>
        <location evidence="3">Cytoplasm</location>
    </subcellularLocation>
</comment>
<proteinExistence type="predicted"/>
<organism evidence="22 23">
    <name type="scientific">Nocardioides astragali</name>
    <dbReference type="NCBI Taxonomy" id="1776736"/>
    <lineage>
        <taxon>Bacteria</taxon>
        <taxon>Bacillati</taxon>
        <taxon>Actinomycetota</taxon>
        <taxon>Actinomycetes</taxon>
        <taxon>Propionibacteriales</taxon>
        <taxon>Nocardioidaceae</taxon>
        <taxon>Nocardioides</taxon>
    </lineage>
</organism>
<dbReference type="InterPro" id="IPR050482">
    <property type="entry name" value="Sensor_HK_TwoCompSys"/>
</dbReference>
<dbReference type="Gene3D" id="1.20.5.1930">
    <property type="match status" value="1"/>
</dbReference>
<evidence type="ECO:0000256" key="3">
    <source>
        <dbReference type="ARBA" id="ARBA00004496"/>
    </source>
</evidence>
<keyword evidence="11" id="KW-0547">Nucleotide-binding</keyword>
<dbReference type="InterPro" id="IPR036890">
    <property type="entry name" value="HATPase_C_sf"/>
</dbReference>
<evidence type="ECO:0000256" key="16">
    <source>
        <dbReference type="ARBA" id="ARBA00023014"/>
    </source>
</evidence>
<evidence type="ECO:0000256" key="18">
    <source>
        <dbReference type="ARBA" id="ARBA00030800"/>
    </source>
</evidence>
<evidence type="ECO:0000256" key="2">
    <source>
        <dbReference type="ARBA" id="ARBA00001966"/>
    </source>
</evidence>
<evidence type="ECO:0000256" key="13">
    <source>
        <dbReference type="ARBA" id="ARBA00022840"/>
    </source>
</evidence>
<sequence length="442" mass="47266">MSKRDGAVRVSAVRWESLAGWAAAACAALGIYVIVVVGGGRLLGRSGAPDLVLSVLATAVVAAVLQPVRVRAETIAARRLKRAHPSAYDLLADFPRQLAGREGGEQAPAVIARMLAVGTGVEWAQVWVLVGERLRLVATYPPGAAADEPEPRLYDSMPRDGVRSVTVAHASRPLGVLRVGEKRSRPMTPVEERLLGGLAAQAGMVMETAQLRAEISLRVEELTLREEQLRRAREVLVSIQDRERRQLERDIHDGAQQQLVALAINLKVARALLESDPSQAARVLQEQAEATAHATRTLSDLSGGLLPESLAHQGLAAAVRVATTNNPVPVAVHAATLSRHPPAVEAALYFCALEAVQNATKHADADRIDVRIVEERDRITVNVHDDGRGLRPDQEPGSGLGNLKERVTALGGQLSLDGTPGKGTTVQLTVPRTTLVTSEVLR</sequence>
<feature type="compositionally biased region" description="Basic and acidic residues" evidence="19">
    <location>
        <begin position="384"/>
        <end position="394"/>
    </location>
</feature>
<dbReference type="InterPro" id="IPR005467">
    <property type="entry name" value="His_kinase_dom"/>
</dbReference>
<accession>A0ABW2N802</accession>
<dbReference type="PROSITE" id="PS50109">
    <property type="entry name" value="HIS_KIN"/>
    <property type="match status" value="1"/>
</dbReference>
<keyword evidence="6" id="KW-0004">4Fe-4S</keyword>
<evidence type="ECO:0000256" key="7">
    <source>
        <dbReference type="ARBA" id="ARBA00022490"/>
    </source>
</evidence>